<dbReference type="InterPro" id="IPR058303">
    <property type="entry name" value="DUF7990"/>
</dbReference>
<keyword evidence="1" id="KW-0812">Transmembrane</keyword>
<evidence type="ECO:0000256" key="1">
    <source>
        <dbReference type="SAM" id="Phobius"/>
    </source>
</evidence>
<proteinExistence type="predicted"/>
<reference evidence="2" key="1">
    <citation type="submission" date="2007-02" db="EMBL/GenBank/DDBJ databases">
        <title>Complete sequence of Pyrobaculum calidifontis JCM 11548.</title>
        <authorList>
            <consortium name="US DOE Joint Genome Institute"/>
            <person name="Copeland A."/>
            <person name="Lucas S."/>
            <person name="Lapidus A."/>
            <person name="Barry K."/>
            <person name="Glavina del Rio T."/>
            <person name="Dalin E."/>
            <person name="Tice H."/>
            <person name="Pitluck S."/>
            <person name="Chain P."/>
            <person name="Malfatti S."/>
            <person name="Shin M."/>
            <person name="Vergez L."/>
            <person name="Schmutz J."/>
            <person name="Larimer F."/>
            <person name="Land M."/>
            <person name="Hauser L."/>
            <person name="Kyrpides N."/>
            <person name="Mikhailova N."/>
            <person name="Cozen A.E."/>
            <person name="Fitz-Gibbon S.T."/>
            <person name="House C.H."/>
            <person name="Saltikov C."/>
            <person name="Lowe T.M."/>
            <person name="Richardson P."/>
        </authorList>
    </citation>
    <scope>NUCLEOTIDE SEQUENCE [LARGE SCALE GENOMIC DNA]</scope>
    <source>
        <strain evidence="2">JCM 11548</strain>
    </source>
</reference>
<evidence type="ECO:0000313" key="3">
    <source>
        <dbReference type="Proteomes" id="UP000001431"/>
    </source>
</evidence>
<dbReference type="AlphaFoldDB" id="A3MUH3"/>
<sequence length="87" mass="10544">MKVRQAVRDFFYGLLFLDLYRETAKTYLQYKLLLHLLTFGDFVGMPLLTTYYSLRLLPYSLQELYDLRREAAREHDIFEELAEFDVH</sequence>
<keyword evidence="1" id="KW-0472">Membrane</keyword>
<dbReference type="Proteomes" id="UP000001431">
    <property type="component" value="Chromosome"/>
</dbReference>
<dbReference type="eggNOG" id="arCOG03655">
    <property type="taxonomic scope" value="Archaea"/>
</dbReference>
<dbReference type="HOGENOM" id="CLU_133857_1_0_2"/>
<dbReference type="KEGG" id="pcl:Pcal_0864"/>
<keyword evidence="3" id="KW-1185">Reference proteome</keyword>
<gene>
    <name evidence="2" type="ordered locus">Pcal_0864</name>
</gene>
<dbReference type="GeneID" id="4908478"/>
<feature type="transmembrane region" description="Helical" evidence="1">
    <location>
        <begin position="32"/>
        <end position="54"/>
    </location>
</feature>
<organism evidence="2 3">
    <name type="scientific">Pyrobaculum calidifontis (strain DSM 21063 / JCM 11548 / VA1)</name>
    <dbReference type="NCBI Taxonomy" id="410359"/>
    <lineage>
        <taxon>Archaea</taxon>
        <taxon>Thermoproteota</taxon>
        <taxon>Thermoprotei</taxon>
        <taxon>Thermoproteales</taxon>
        <taxon>Thermoproteaceae</taxon>
        <taxon>Pyrobaculum</taxon>
    </lineage>
</organism>
<protein>
    <submittedName>
        <fullName evidence="2">Uncharacterized protein</fullName>
    </submittedName>
</protein>
<accession>A3MUH3</accession>
<dbReference type="RefSeq" id="WP_011849548.1">
    <property type="nucleotide sequence ID" value="NC_009073.1"/>
</dbReference>
<dbReference type="STRING" id="410359.Pcal_0864"/>
<dbReference type="OrthoDB" id="28891at2157"/>
<keyword evidence="1" id="KW-1133">Transmembrane helix</keyword>
<evidence type="ECO:0000313" key="2">
    <source>
        <dbReference type="EMBL" id="ABO08290.1"/>
    </source>
</evidence>
<dbReference type="EMBL" id="CP000561">
    <property type="protein sequence ID" value="ABO08290.1"/>
    <property type="molecule type" value="Genomic_DNA"/>
</dbReference>
<dbReference type="Pfam" id="PF25952">
    <property type="entry name" value="DUF7990"/>
    <property type="match status" value="1"/>
</dbReference>
<name>A3MUH3_PYRCJ</name>